<dbReference type="EMBL" id="FOJM01000009">
    <property type="protein sequence ID" value="SFA50326.1"/>
    <property type="molecule type" value="Genomic_DNA"/>
</dbReference>
<evidence type="ECO:0000313" key="1">
    <source>
        <dbReference type="EMBL" id="SFA50326.1"/>
    </source>
</evidence>
<dbReference type="RefSeq" id="WP_090983900.1">
    <property type="nucleotide sequence ID" value="NZ_FOJM01000009.1"/>
</dbReference>
<name>A0A1I0TH63_9SPHI</name>
<dbReference type="AlphaFoldDB" id="A0A1I0TH63"/>
<evidence type="ECO:0000313" key="2">
    <source>
        <dbReference type="Proteomes" id="UP000198836"/>
    </source>
</evidence>
<gene>
    <name evidence="1" type="ORF">SAMN04488511_10948</name>
</gene>
<organism evidence="1 2">
    <name type="scientific">Pedobacter suwonensis</name>
    <dbReference type="NCBI Taxonomy" id="332999"/>
    <lineage>
        <taxon>Bacteria</taxon>
        <taxon>Pseudomonadati</taxon>
        <taxon>Bacteroidota</taxon>
        <taxon>Sphingobacteriia</taxon>
        <taxon>Sphingobacteriales</taxon>
        <taxon>Sphingobacteriaceae</taxon>
        <taxon>Pedobacter</taxon>
    </lineage>
</organism>
<accession>A0A1I0TH63</accession>
<reference evidence="2" key="1">
    <citation type="submission" date="2016-10" db="EMBL/GenBank/DDBJ databases">
        <authorList>
            <person name="Varghese N."/>
            <person name="Submissions S."/>
        </authorList>
    </citation>
    <scope>NUCLEOTIDE SEQUENCE [LARGE SCALE GENOMIC DNA]</scope>
    <source>
        <strain evidence="2">DSM 18130</strain>
    </source>
</reference>
<protein>
    <submittedName>
        <fullName evidence="1">Uncharacterized protein</fullName>
    </submittedName>
</protein>
<dbReference type="Proteomes" id="UP000198836">
    <property type="component" value="Unassembled WGS sequence"/>
</dbReference>
<keyword evidence="2" id="KW-1185">Reference proteome</keyword>
<proteinExistence type="predicted"/>
<sequence>MYRIGKGDVNLKIRKTDLQVNLFFFWSARAVETINLCSRASLYPALRFGDAAAPGAKNSVDAKNKV</sequence>